<proteinExistence type="predicted"/>
<evidence type="ECO:0000313" key="1">
    <source>
        <dbReference type="EMBL" id="VUZ48467.1"/>
    </source>
</evidence>
<dbReference type="AlphaFoldDB" id="A0A564YMF1"/>
<protein>
    <submittedName>
        <fullName evidence="1">Uncharacterized protein</fullName>
    </submittedName>
</protein>
<evidence type="ECO:0000313" key="3">
    <source>
        <dbReference type="Proteomes" id="UP000321570"/>
    </source>
</evidence>
<gene>
    <name evidence="2" type="ORF">WMSIL1_LOCUS11928</name>
    <name evidence="1" type="ORF">WMSIL1_LOCUS7802</name>
</gene>
<reference evidence="1 3" key="1">
    <citation type="submission" date="2019-07" db="EMBL/GenBank/DDBJ databases">
        <authorList>
            <person name="Jastrzebski P J."/>
            <person name="Paukszto L."/>
            <person name="Jastrzebski P J."/>
        </authorList>
    </citation>
    <scope>NUCLEOTIDE SEQUENCE [LARGE SCALE GENOMIC DNA]</scope>
    <source>
        <strain evidence="1 3">WMS-il1</strain>
    </source>
</reference>
<name>A0A564YMF1_HYMDI</name>
<organism evidence="1 3">
    <name type="scientific">Hymenolepis diminuta</name>
    <name type="common">Rat tapeworm</name>
    <dbReference type="NCBI Taxonomy" id="6216"/>
    <lineage>
        <taxon>Eukaryota</taxon>
        <taxon>Metazoa</taxon>
        <taxon>Spiralia</taxon>
        <taxon>Lophotrochozoa</taxon>
        <taxon>Platyhelminthes</taxon>
        <taxon>Cestoda</taxon>
        <taxon>Eucestoda</taxon>
        <taxon>Cyclophyllidea</taxon>
        <taxon>Hymenolepididae</taxon>
        <taxon>Hymenolepis</taxon>
    </lineage>
</organism>
<accession>A0A564YMF1</accession>
<dbReference type="Proteomes" id="UP000321570">
    <property type="component" value="Unassembled WGS sequence"/>
</dbReference>
<keyword evidence="3" id="KW-1185">Reference proteome</keyword>
<sequence length="93" mass="10829">MHDRWYFLPFLSFSHSQTWASNRSRRDFCCNYGSGNDEAPLSSQHNLAIEKGKEEITCGIIWRMTVRSKMCMRCAVGIFKRPCHRRISKNNGA</sequence>
<dbReference type="EMBL" id="CABIJS010000298">
    <property type="protein sequence ID" value="VUZ48467.1"/>
    <property type="molecule type" value="Genomic_DNA"/>
</dbReference>
<evidence type="ECO:0000313" key="2">
    <source>
        <dbReference type="EMBL" id="VUZ53550.1"/>
    </source>
</evidence>
<dbReference type="EMBL" id="CABIJS010000555">
    <property type="protein sequence ID" value="VUZ53550.1"/>
    <property type="molecule type" value="Genomic_DNA"/>
</dbReference>